<dbReference type="Gene3D" id="3.10.105.10">
    <property type="entry name" value="Dipeptide-binding Protein, Domain 3"/>
    <property type="match status" value="1"/>
</dbReference>
<dbReference type="PANTHER" id="PTHR30290">
    <property type="entry name" value="PERIPLASMIC BINDING COMPONENT OF ABC TRANSPORTER"/>
    <property type="match status" value="1"/>
</dbReference>
<dbReference type="OrthoDB" id="3225986at2"/>
<dbReference type="GO" id="GO:1904680">
    <property type="term" value="F:peptide transmembrane transporter activity"/>
    <property type="evidence" value="ECO:0007669"/>
    <property type="project" value="TreeGrafter"/>
</dbReference>
<dbReference type="Pfam" id="PF00496">
    <property type="entry name" value="SBP_bac_5"/>
    <property type="match status" value="1"/>
</dbReference>
<keyword evidence="2 3" id="KW-0732">Signal</keyword>
<name>A0A516SHX2_9NEIS</name>
<dbReference type="GO" id="GO:0042938">
    <property type="term" value="P:dipeptide transport"/>
    <property type="evidence" value="ECO:0007669"/>
    <property type="project" value="TreeGrafter"/>
</dbReference>
<dbReference type="PROSITE" id="PS01040">
    <property type="entry name" value="SBP_BACTERIAL_5"/>
    <property type="match status" value="1"/>
</dbReference>
<dbReference type="RefSeq" id="WP_144279145.1">
    <property type="nucleotide sequence ID" value="NZ_CP041730.1"/>
</dbReference>
<dbReference type="SUPFAM" id="SSF53850">
    <property type="entry name" value="Periplasmic binding protein-like II"/>
    <property type="match status" value="1"/>
</dbReference>
<dbReference type="GO" id="GO:0043190">
    <property type="term" value="C:ATP-binding cassette (ABC) transporter complex"/>
    <property type="evidence" value="ECO:0007669"/>
    <property type="project" value="InterPro"/>
</dbReference>
<dbReference type="InterPro" id="IPR000914">
    <property type="entry name" value="SBP_5_dom"/>
</dbReference>
<proteinExistence type="inferred from homology"/>
<gene>
    <name evidence="5" type="ORF">FNU76_16155</name>
</gene>
<evidence type="ECO:0000313" key="6">
    <source>
        <dbReference type="Proteomes" id="UP000317550"/>
    </source>
</evidence>
<dbReference type="AlphaFoldDB" id="A0A516SHX2"/>
<dbReference type="InterPro" id="IPR039424">
    <property type="entry name" value="SBP_5"/>
</dbReference>
<reference evidence="6" key="1">
    <citation type="submission" date="2019-07" db="EMBL/GenBank/DDBJ databases">
        <title>Chitinimonas sp. nov., isolated from Ny-Alesund, arctica soil.</title>
        <authorList>
            <person name="Xu Q."/>
            <person name="Peng F."/>
        </authorList>
    </citation>
    <scope>NUCLEOTIDE SEQUENCE [LARGE SCALE GENOMIC DNA]</scope>
    <source>
        <strain evidence="6">R3-44</strain>
    </source>
</reference>
<feature type="domain" description="Solute-binding protein family 5" evidence="4">
    <location>
        <begin position="64"/>
        <end position="442"/>
    </location>
</feature>
<comment type="similarity">
    <text evidence="1">Belongs to the bacterial solute-binding protein 5 family.</text>
</comment>
<dbReference type="KEGG" id="cari:FNU76_16155"/>
<dbReference type="PANTHER" id="PTHR30290:SF38">
    <property type="entry name" value="D,D-DIPEPTIDE-BINDING PERIPLASMIC PROTEIN DDPA-RELATED"/>
    <property type="match status" value="1"/>
</dbReference>
<dbReference type="EMBL" id="CP041730">
    <property type="protein sequence ID" value="QDQ27757.1"/>
    <property type="molecule type" value="Genomic_DNA"/>
</dbReference>
<evidence type="ECO:0000313" key="5">
    <source>
        <dbReference type="EMBL" id="QDQ27757.1"/>
    </source>
</evidence>
<evidence type="ECO:0000259" key="4">
    <source>
        <dbReference type="Pfam" id="PF00496"/>
    </source>
</evidence>
<evidence type="ECO:0000256" key="1">
    <source>
        <dbReference type="ARBA" id="ARBA00005695"/>
    </source>
</evidence>
<dbReference type="CDD" id="cd08493">
    <property type="entry name" value="PBP2_DppA_like"/>
    <property type="match status" value="1"/>
</dbReference>
<dbReference type="Proteomes" id="UP000317550">
    <property type="component" value="Chromosome"/>
</dbReference>
<dbReference type="InterPro" id="IPR030678">
    <property type="entry name" value="Peptide/Ni-bd"/>
</dbReference>
<feature type="chain" id="PRO_5021799974" evidence="3">
    <location>
        <begin position="19"/>
        <end position="525"/>
    </location>
</feature>
<dbReference type="PIRSF" id="PIRSF002741">
    <property type="entry name" value="MppA"/>
    <property type="match status" value="1"/>
</dbReference>
<dbReference type="Gene3D" id="3.90.76.10">
    <property type="entry name" value="Dipeptide-binding Protein, Domain 1"/>
    <property type="match status" value="1"/>
</dbReference>
<dbReference type="GO" id="GO:0030288">
    <property type="term" value="C:outer membrane-bounded periplasmic space"/>
    <property type="evidence" value="ECO:0007669"/>
    <property type="project" value="TreeGrafter"/>
</dbReference>
<dbReference type="Gene3D" id="3.40.190.10">
    <property type="entry name" value="Periplasmic binding protein-like II"/>
    <property type="match status" value="1"/>
</dbReference>
<feature type="signal peptide" evidence="3">
    <location>
        <begin position="1"/>
        <end position="18"/>
    </location>
</feature>
<organism evidence="5 6">
    <name type="scientific">Chitinimonas arctica</name>
    <dbReference type="NCBI Taxonomy" id="2594795"/>
    <lineage>
        <taxon>Bacteria</taxon>
        <taxon>Pseudomonadati</taxon>
        <taxon>Pseudomonadota</taxon>
        <taxon>Betaproteobacteria</taxon>
        <taxon>Neisseriales</taxon>
        <taxon>Chitinibacteraceae</taxon>
        <taxon>Chitinimonas</taxon>
    </lineage>
</organism>
<evidence type="ECO:0000256" key="2">
    <source>
        <dbReference type="ARBA" id="ARBA00022729"/>
    </source>
</evidence>
<dbReference type="InterPro" id="IPR023765">
    <property type="entry name" value="SBP_5_CS"/>
</dbReference>
<protein>
    <submittedName>
        <fullName evidence="5">ABC transporter substrate-binding protein</fullName>
    </submittedName>
</protein>
<sequence>MRTLPLVLLLLVGSTAMAAKPLVICADADPDGFDPAQSANNTTQAASAYKIYNNLIEYEPGPFKFSPGLAEKWDISADGLVYTFQLRRGVKWQRTDWFKASRDFNADDVLWSIQRQIDAKHPGAKAAPGGFPYALSGDWNNLFKAVEKLDEHTVRLTLTKPYAPLLERFAHPALSIVSAEYALQLDKAGTPTQLASLPVGTGPYVFRKFDKGAQIRYDANTDYWRGKPAIAKLLISTVPDPVVRAQKLLAGECQLADNIKPQDLPKLLASSKLTGKPLRIQTSSQLFFNVGKKPFDDKRVRQALAMSIDRAAIVKSVFDERAEIAATPYSPRSLWGVETQKPATPDLATARKLLADAGYPQGFEAQMWVRPGGSGTNPNFRLTAELIQADWAKLGVKLTLQSMEWVELVKRARAGDAPTMLSGWSGALDPDGFYSNLAGCDATRNGYNFAQWCNAKADAALDGARNATTQAARAKLYIEIQKLLADEVPFTTLAYAMPMVVYDKTLLGVEPTPNDSYKVERLHWK</sequence>
<evidence type="ECO:0000256" key="3">
    <source>
        <dbReference type="SAM" id="SignalP"/>
    </source>
</evidence>
<keyword evidence="6" id="KW-1185">Reference proteome</keyword>
<accession>A0A516SHX2</accession>